<dbReference type="InterPro" id="IPR001254">
    <property type="entry name" value="Trypsin_dom"/>
</dbReference>
<dbReference type="FunFam" id="2.40.10.10:FF:000002">
    <property type="entry name" value="Transmembrane protease serine"/>
    <property type="match status" value="1"/>
</dbReference>
<keyword evidence="7" id="KW-1185">Reference proteome</keyword>
<dbReference type="PROSITE" id="PS50240">
    <property type="entry name" value="TRYPSIN_DOM"/>
    <property type="match status" value="1"/>
</dbReference>
<evidence type="ECO:0000313" key="6">
    <source>
        <dbReference type="EMBL" id="CAG9580190.1"/>
    </source>
</evidence>
<gene>
    <name evidence="6" type="ORF">DCHRY22_LOCUS13567</name>
</gene>
<feature type="domain" description="Peptidase S1" evidence="5">
    <location>
        <begin position="52"/>
        <end position="412"/>
    </location>
</feature>
<dbReference type="AlphaFoldDB" id="A0A8J2R1I8"/>
<dbReference type="PRINTS" id="PR00722">
    <property type="entry name" value="CHYMOTRYPSIN"/>
</dbReference>
<evidence type="ECO:0000256" key="3">
    <source>
        <dbReference type="SAM" id="MobiDB-lite"/>
    </source>
</evidence>
<dbReference type="OrthoDB" id="7863416at2759"/>
<dbReference type="FunFam" id="2.40.10.10:FF:000130">
    <property type="entry name" value="Chymotrypsinogen A"/>
    <property type="match status" value="1"/>
</dbReference>
<evidence type="ECO:0000256" key="1">
    <source>
        <dbReference type="ARBA" id="ARBA00023157"/>
    </source>
</evidence>
<dbReference type="CDD" id="cd00190">
    <property type="entry name" value="Tryp_SPc"/>
    <property type="match status" value="1"/>
</dbReference>
<dbReference type="EMBL" id="CAKASE010000079">
    <property type="protein sequence ID" value="CAG9580190.1"/>
    <property type="molecule type" value="Genomic_DNA"/>
</dbReference>
<dbReference type="GO" id="GO:0006508">
    <property type="term" value="P:proteolysis"/>
    <property type="evidence" value="ECO:0007669"/>
    <property type="project" value="InterPro"/>
</dbReference>
<dbReference type="PROSITE" id="PS00135">
    <property type="entry name" value="TRYPSIN_SER"/>
    <property type="match status" value="1"/>
</dbReference>
<comment type="caution">
    <text evidence="6">The sequence shown here is derived from an EMBL/GenBank/DDBJ whole genome shotgun (WGS) entry which is preliminary data.</text>
</comment>
<dbReference type="InterPro" id="IPR051487">
    <property type="entry name" value="Ser/Thr_Proteases_Immune/Dev"/>
</dbReference>
<comment type="similarity">
    <text evidence="2">Belongs to the peptidase S1 family. CLIP subfamily.</text>
</comment>
<dbReference type="SMART" id="SM00020">
    <property type="entry name" value="Tryp_SPc"/>
    <property type="match status" value="1"/>
</dbReference>
<proteinExistence type="inferred from homology"/>
<dbReference type="Gene3D" id="2.40.10.10">
    <property type="entry name" value="Trypsin-like serine proteases"/>
    <property type="match status" value="2"/>
</dbReference>
<dbReference type="InterPro" id="IPR001314">
    <property type="entry name" value="Peptidase_S1A"/>
</dbReference>
<feature type="signal peptide" evidence="4">
    <location>
        <begin position="1"/>
        <end position="25"/>
    </location>
</feature>
<name>A0A8J2R1I8_9NEOP</name>
<keyword evidence="1" id="KW-1015">Disulfide bond</keyword>
<evidence type="ECO:0000256" key="2">
    <source>
        <dbReference type="ARBA" id="ARBA00024195"/>
    </source>
</evidence>
<reference evidence="6" key="1">
    <citation type="submission" date="2021-09" db="EMBL/GenBank/DDBJ databases">
        <authorList>
            <person name="Martin H S."/>
        </authorList>
    </citation>
    <scope>NUCLEOTIDE SEQUENCE</scope>
</reference>
<feature type="chain" id="PRO_5035304262" evidence="4">
    <location>
        <begin position="26"/>
        <end position="414"/>
    </location>
</feature>
<feature type="region of interest" description="Disordered" evidence="3">
    <location>
        <begin position="184"/>
        <end position="210"/>
    </location>
</feature>
<dbReference type="InterPro" id="IPR033116">
    <property type="entry name" value="TRYPSIN_SER"/>
</dbReference>
<accession>A0A8J2R1I8</accession>
<protein>
    <submittedName>
        <fullName evidence="6">(African queen) hypothetical protein</fullName>
    </submittedName>
</protein>
<dbReference type="GO" id="GO:0004252">
    <property type="term" value="F:serine-type endopeptidase activity"/>
    <property type="evidence" value="ECO:0007669"/>
    <property type="project" value="InterPro"/>
</dbReference>
<dbReference type="SUPFAM" id="SSF50494">
    <property type="entry name" value="Trypsin-like serine proteases"/>
    <property type="match status" value="1"/>
</dbReference>
<dbReference type="Pfam" id="PF00089">
    <property type="entry name" value="Trypsin"/>
    <property type="match status" value="2"/>
</dbReference>
<evidence type="ECO:0000259" key="5">
    <source>
        <dbReference type="PROSITE" id="PS50240"/>
    </source>
</evidence>
<evidence type="ECO:0000313" key="7">
    <source>
        <dbReference type="Proteomes" id="UP000789524"/>
    </source>
</evidence>
<dbReference type="InterPro" id="IPR043504">
    <property type="entry name" value="Peptidase_S1_PA_chymotrypsin"/>
</dbReference>
<evidence type="ECO:0000256" key="4">
    <source>
        <dbReference type="SAM" id="SignalP"/>
    </source>
</evidence>
<dbReference type="Proteomes" id="UP000789524">
    <property type="component" value="Unassembled WGS sequence"/>
</dbReference>
<dbReference type="InterPro" id="IPR009003">
    <property type="entry name" value="Peptidase_S1_PA"/>
</dbReference>
<sequence length="414" mass="47053">MTVMVYFKVILYFLLWASVCDICEAYSQRECGVPLRRHTRQPRERSASQLRIIKGRESKRGAWPWQVSLQLLHPNYGLIGHWCGGVLVHPQWLLTTAHCVHNCIFHSELFNLPLPALWTAVLGEWDRNEQRGSFLPIERIILHHRFHNYQHDIALMKMTKSADVSTRSRIRAICLPPYEPVDENTERSTTYTTQEAKKKIRPPRPKPDTANKYLEKINNLTRTIHTKDKKKNTKYNVRMSNENGLRDRKIDEQQAIYDGASLDRVVNLIQKGKDISRSDKMISSYHEIDPFIDNSIDTREECYTTGWGRQQTNGSLTDVLLEAEVPILPLSTCRDKYSLSLPLNDGHLCAGSTDGSSGACVGDSGGPLQCIVGGRWVLRGLTSFGSGCALTGVPDVYTNVRHYVAWIYAHVYAG</sequence>
<organism evidence="6 7">
    <name type="scientific">Danaus chrysippus</name>
    <name type="common">African queen</name>
    <dbReference type="NCBI Taxonomy" id="151541"/>
    <lineage>
        <taxon>Eukaryota</taxon>
        <taxon>Metazoa</taxon>
        <taxon>Ecdysozoa</taxon>
        <taxon>Arthropoda</taxon>
        <taxon>Hexapoda</taxon>
        <taxon>Insecta</taxon>
        <taxon>Pterygota</taxon>
        <taxon>Neoptera</taxon>
        <taxon>Endopterygota</taxon>
        <taxon>Lepidoptera</taxon>
        <taxon>Glossata</taxon>
        <taxon>Ditrysia</taxon>
        <taxon>Papilionoidea</taxon>
        <taxon>Nymphalidae</taxon>
        <taxon>Danainae</taxon>
        <taxon>Danaini</taxon>
        <taxon>Danaina</taxon>
        <taxon>Danaus</taxon>
        <taxon>Anosia</taxon>
    </lineage>
</organism>
<dbReference type="PANTHER" id="PTHR24256">
    <property type="entry name" value="TRYPTASE-RELATED"/>
    <property type="match status" value="1"/>
</dbReference>
<keyword evidence="4" id="KW-0732">Signal</keyword>